<evidence type="ECO:0000313" key="12">
    <source>
        <dbReference type="Proteomes" id="UP000011724"/>
    </source>
</evidence>
<evidence type="ECO:0000256" key="2">
    <source>
        <dbReference type="ARBA" id="ARBA00022598"/>
    </source>
</evidence>
<gene>
    <name evidence="11" type="primary">acsA</name>
    <name evidence="11" type="ordered locus">BN4_12054</name>
</gene>
<evidence type="ECO:0000256" key="3">
    <source>
        <dbReference type="ARBA" id="ARBA00022741"/>
    </source>
</evidence>
<protein>
    <recommendedName>
        <fullName evidence="6">Acetate--CoA ligase</fullName>
        <ecNumber evidence="6">6.2.1.1</ecNumber>
    </recommendedName>
</protein>
<keyword evidence="5" id="KW-0007">Acetylation</keyword>
<dbReference type="KEGG" id="dpi:BN4_12054"/>
<sequence length="667" mass="74175">MQTADDWITQTATGSGPRMTGACDGEEERMDQSGALDNLLQEERVFRPLPQLVIEANVNPQELEAARTSARMDPLGYWEEAADELDWFKKWDQVLDDKDAPFYKWFVGARCNIVYNALDRHIETANKNKLALIWEGEPGDTRKYTYFELYREVNRFANALRSLGIRKGDRVVIYMSPLPETVIAMLAAAKIGAIHSVVFAGFSAKALRQRINDAQAKLLITADGFYRNGQISSLKETADQALVGACTDCVESMVVVRRCNIALDMIDGRDFYYDELIRQESNEAPTEVMDADDPLFLLYTSGTTGKPKGVIHSHAGYMVGVHRTLTTVFDIKPTDIFWCTADPGWVTGHSAGVYGPLMAGTTSVMYEGHPNYPQADRLWAIVAKYGVTIFYTAPTMIRMLMRFGAQYPKTHDLSSLRLLGSVGEPISPEAWTWLYRNIGRSECPVLDTWWQTETGMFMISPMPISLLKPGSVTKPLPGIVADVVDRNGTPVPPGKGGLLVISQPWPAMMTGLWNDDDQYKQYWQQIPGVYYAGDVARKDEDGYIWIQGRADDVINIAGHRIGSAELEAAFGTHHAVCECAVIGIPDRIKGESAKAFILLNHGITPDDDLIKDLKKTLWNELGPVAVIKSIEFRESLPKTRSGKIMRRVLKAEELGLDSGDLTGLATD</sequence>
<evidence type="ECO:0000256" key="7">
    <source>
        <dbReference type="SAM" id="MobiDB-lite"/>
    </source>
</evidence>
<dbReference type="Pfam" id="PF13193">
    <property type="entry name" value="AMP-binding_C"/>
    <property type="match status" value="1"/>
</dbReference>
<dbReference type="EMBL" id="FO203427">
    <property type="protein sequence ID" value="CCH49289.1"/>
    <property type="molecule type" value="Genomic_DNA"/>
</dbReference>
<dbReference type="NCBIfam" id="NF001208">
    <property type="entry name" value="PRK00174.1"/>
    <property type="match status" value="1"/>
</dbReference>
<feature type="domain" description="AMP-binding enzyme C-terminal" evidence="9">
    <location>
        <begin position="565"/>
        <end position="643"/>
    </location>
</feature>
<keyword evidence="12" id="KW-1185">Reference proteome</keyword>
<dbReference type="InterPro" id="IPR042099">
    <property type="entry name" value="ANL_N_sf"/>
</dbReference>
<accession>M1WR14</accession>
<comment type="similarity">
    <text evidence="1">Belongs to the ATP-dependent AMP-binding enzyme family.</text>
</comment>
<evidence type="ECO:0000259" key="8">
    <source>
        <dbReference type="Pfam" id="PF00501"/>
    </source>
</evidence>
<feature type="domain" description="AMP-dependent synthetase/ligase" evidence="8">
    <location>
        <begin position="125"/>
        <end position="513"/>
    </location>
</feature>
<feature type="compositionally biased region" description="Polar residues" evidence="7">
    <location>
        <begin position="1"/>
        <end position="14"/>
    </location>
</feature>
<dbReference type="SUPFAM" id="SSF56801">
    <property type="entry name" value="Acetyl-CoA synthetase-like"/>
    <property type="match status" value="1"/>
</dbReference>
<dbReference type="STRING" id="1322246.BN4_12054"/>
<dbReference type="Proteomes" id="UP000011724">
    <property type="component" value="Chromosome"/>
</dbReference>
<dbReference type="CDD" id="cd05966">
    <property type="entry name" value="ACS"/>
    <property type="match status" value="1"/>
</dbReference>
<proteinExistence type="inferred from homology"/>
<dbReference type="NCBIfam" id="TIGR02188">
    <property type="entry name" value="Ac_CoA_lig_AcsA"/>
    <property type="match status" value="1"/>
</dbReference>
<dbReference type="InterPro" id="IPR045851">
    <property type="entry name" value="AMP-bd_C_sf"/>
</dbReference>
<name>M1WR14_PSEP2</name>
<organism evidence="11 12">
    <name type="scientific">Pseudodesulfovibrio piezophilus (strain DSM 21447 / JCM 15486 / C1TLV30)</name>
    <name type="common">Desulfovibrio piezophilus</name>
    <dbReference type="NCBI Taxonomy" id="1322246"/>
    <lineage>
        <taxon>Bacteria</taxon>
        <taxon>Pseudomonadati</taxon>
        <taxon>Thermodesulfobacteriota</taxon>
        <taxon>Desulfovibrionia</taxon>
        <taxon>Desulfovibrionales</taxon>
        <taxon>Desulfovibrionaceae</taxon>
    </lineage>
</organism>
<evidence type="ECO:0000256" key="6">
    <source>
        <dbReference type="NCBIfam" id="TIGR02188"/>
    </source>
</evidence>
<dbReference type="Gene3D" id="3.30.300.30">
    <property type="match status" value="1"/>
</dbReference>
<evidence type="ECO:0000256" key="1">
    <source>
        <dbReference type="ARBA" id="ARBA00006432"/>
    </source>
</evidence>
<dbReference type="PATRIC" id="fig|879567.3.peg.2185"/>
<dbReference type="FunFam" id="3.40.50.12780:FF:000001">
    <property type="entry name" value="Acetyl-coenzyme A synthetase"/>
    <property type="match status" value="1"/>
</dbReference>
<feature type="region of interest" description="Disordered" evidence="7">
    <location>
        <begin position="1"/>
        <end position="28"/>
    </location>
</feature>
<evidence type="ECO:0000259" key="10">
    <source>
        <dbReference type="Pfam" id="PF16177"/>
    </source>
</evidence>
<dbReference type="GO" id="GO:0019427">
    <property type="term" value="P:acetyl-CoA biosynthetic process from acetate"/>
    <property type="evidence" value="ECO:0007669"/>
    <property type="project" value="UniProtKB-UniRule"/>
</dbReference>
<feature type="domain" description="Acetyl-coenzyme A synthetase N-terminal" evidence="10">
    <location>
        <begin position="68"/>
        <end position="117"/>
    </location>
</feature>
<dbReference type="Gene3D" id="3.40.50.12780">
    <property type="entry name" value="N-terminal domain of ligase-like"/>
    <property type="match status" value="1"/>
</dbReference>
<keyword evidence="3" id="KW-0547">Nucleotide-binding</keyword>
<dbReference type="PROSITE" id="PS00455">
    <property type="entry name" value="AMP_BINDING"/>
    <property type="match status" value="1"/>
</dbReference>
<dbReference type="EC" id="6.2.1.1" evidence="6"/>
<dbReference type="AlphaFoldDB" id="M1WR14"/>
<evidence type="ECO:0000256" key="5">
    <source>
        <dbReference type="ARBA" id="ARBA00022990"/>
    </source>
</evidence>
<evidence type="ECO:0000259" key="9">
    <source>
        <dbReference type="Pfam" id="PF13193"/>
    </source>
</evidence>
<keyword evidence="4" id="KW-0067">ATP-binding</keyword>
<dbReference type="InterPro" id="IPR020845">
    <property type="entry name" value="AMP-binding_CS"/>
</dbReference>
<dbReference type="eggNOG" id="COG0365">
    <property type="taxonomic scope" value="Bacteria"/>
</dbReference>
<evidence type="ECO:0000313" key="11">
    <source>
        <dbReference type="EMBL" id="CCH49289.1"/>
    </source>
</evidence>
<keyword evidence="2 11" id="KW-0436">Ligase</keyword>
<dbReference type="GO" id="GO:0003987">
    <property type="term" value="F:acetate-CoA ligase activity"/>
    <property type="evidence" value="ECO:0007669"/>
    <property type="project" value="UniProtKB-UniRule"/>
</dbReference>
<dbReference type="PANTHER" id="PTHR24095:SF14">
    <property type="entry name" value="ACETYL-COENZYME A SYNTHETASE 1"/>
    <property type="match status" value="1"/>
</dbReference>
<dbReference type="GO" id="GO:0016208">
    <property type="term" value="F:AMP binding"/>
    <property type="evidence" value="ECO:0007669"/>
    <property type="project" value="InterPro"/>
</dbReference>
<dbReference type="Pfam" id="PF16177">
    <property type="entry name" value="ACAS_N"/>
    <property type="match status" value="1"/>
</dbReference>
<dbReference type="HOGENOM" id="CLU_000022_3_6_7"/>
<dbReference type="InterPro" id="IPR025110">
    <property type="entry name" value="AMP-bd_C"/>
</dbReference>
<dbReference type="InterPro" id="IPR011904">
    <property type="entry name" value="Ac_CoA_lig"/>
</dbReference>
<dbReference type="GO" id="GO:0005524">
    <property type="term" value="F:ATP binding"/>
    <property type="evidence" value="ECO:0007669"/>
    <property type="project" value="UniProtKB-KW"/>
</dbReference>
<reference evidence="12" key="2">
    <citation type="journal article" date="2013" name="Stand. Genomic Sci.">
        <title>Complete genome sequence of Desulfocapsa sulfexigens, a marine deltaproteobacterium specialized in disproportionating inorganic sulfur compounds.</title>
        <authorList>
            <person name="Finster K.W."/>
            <person name="Kjeldsen K.U."/>
            <person name="Kube M."/>
            <person name="Reinhardt R."/>
            <person name="Mussmann M."/>
            <person name="Amann R."/>
            <person name="Schreiber L."/>
        </authorList>
    </citation>
    <scope>NUCLEOTIDE SEQUENCE [LARGE SCALE GENOMIC DNA]</scope>
    <source>
        <strain evidence="12">DSM 10523 / SB164P1</strain>
    </source>
</reference>
<evidence type="ECO:0000256" key="4">
    <source>
        <dbReference type="ARBA" id="ARBA00022840"/>
    </source>
</evidence>
<dbReference type="PANTHER" id="PTHR24095">
    <property type="entry name" value="ACETYL-COENZYME A SYNTHETASE"/>
    <property type="match status" value="1"/>
</dbReference>
<reference evidence="11 12" key="1">
    <citation type="journal article" date="2013" name="PLoS ONE">
        <title>The first genomic and proteomic characterization of a deep-sea sulfate reducer: insights into the piezophilic lifestyle of Desulfovibrio piezophilus.</title>
        <authorList>
            <person name="Pradel N."/>
            <person name="Ji B."/>
            <person name="Gimenez G."/>
            <person name="Talla E."/>
            <person name="Lenoble P."/>
            <person name="Garel M."/>
            <person name="Tamburini C."/>
            <person name="Fourquet P."/>
            <person name="Lebrun R."/>
            <person name="Bertin P."/>
            <person name="Denis Y."/>
            <person name="Pophillat M."/>
            <person name="Barbe V."/>
            <person name="Ollivier B."/>
            <person name="Dolla A."/>
        </authorList>
    </citation>
    <scope>NUCLEOTIDE SEQUENCE [LARGE SCALE GENOMIC DNA]</scope>
    <source>
        <strain evidence="12">DSM 10523 / SB164P1</strain>
    </source>
</reference>
<dbReference type="Pfam" id="PF00501">
    <property type="entry name" value="AMP-binding"/>
    <property type="match status" value="1"/>
</dbReference>
<dbReference type="InterPro" id="IPR032387">
    <property type="entry name" value="ACAS_N"/>
</dbReference>
<dbReference type="InterPro" id="IPR000873">
    <property type="entry name" value="AMP-dep_synth/lig_dom"/>
</dbReference>